<dbReference type="CDD" id="cd07812">
    <property type="entry name" value="SRPBCC"/>
    <property type="match status" value="1"/>
</dbReference>
<dbReference type="SUPFAM" id="SSF55961">
    <property type="entry name" value="Bet v1-like"/>
    <property type="match status" value="1"/>
</dbReference>
<evidence type="ECO:0000313" key="1">
    <source>
        <dbReference type="EMBL" id="MFL4469807.1"/>
    </source>
</evidence>
<organism evidence="1 2">
    <name type="scientific">Tateyamaria armeniaca</name>
    <dbReference type="NCBI Taxonomy" id="2518930"/>
    <lineage>
        <taxon>Bacteria</taxon>
        <taxon>Pseudomonadati</taxon>
        <taxon>Pseudomonadota</taxon>
        <taxon>Alphaproteobacteria</taxon>
        <taxon>Rhodobacterales</taxon>
        <taxon>Roseobacteraceae</taxon>
        <taxon>Tateyamaria</taxon>
    </lineage>
</organism>
<proteinExistence type="predicted"/>
<name>A0ABW8USA5_9RHOB</name>
<sequence length="155" mass="17793">MKFSAREDISAPIQQVFDDLCDFETFERLAMRRGAQLQRTDTLTRPGVGMQWHVTYRMRGRKREFDLELVEFEAPNQMVFDAKSSGIDATFSVDLIALSQSRTRMAIALDMTPLNLSARLLIQSLKLAKSNLSKRFKDRVGEYAKGLEDRLQRTA</sequence>
<evidence type="ECO:0000313" key="2">
    <source>
        <dbReference type="Proteomes" id="UP001627408"/>
    </source>
</evidence>
<gene>
    <name evidence="1" type="ORF">ACERZ8_07990</name>
</gene>
<dbReference type="EMBL" id="JBHDIY010000002">
    <property type="protein sequence ID" value="MFL4469807.1"/>
    <property type="molecule type" value="Genomic_DNA"/>
</dbReference>
<protein>
    <submittedName>
        <fullName evidence="1">SRPBCC family protein</fullName>
    </submittedName>
</protein>
<dbReference type="Proteomes" id="UP001627408">
    <property type="component" value="Unassembled WGS sequence"/>
</dbReference>
<dbReference type="Gene3D" id="3.30.530.20">
    <property type="match status" value="1"/>
</dbReference>
<comment type="caution">
    <text evidence="1">The sequence shown here is derived from an EMBL/GenBank/DDBJ whole genome shotgun (WGS) entry which is preliminary data.</text>
</comment>
<dbReference type="InterPro" id="IPR023393">
    <property type="entry name" value="START-like_dom_sf"/>
</dbReference>
<accession>A0ABW8USA5</accession>
<dbReference type="RefSeq" id="WP_407591710.1">
    <property type="nucleotide sequence ID" value="NZ_JBHDIY010000002.1"/>
</dbReference>
<keyword evidence="2" id="KW-1185">Reference proteome</keyword>
<reference evidence="1 2" key="1">
    <citation type="submission" date="2024-08" db="EMBL/GenBank/DDBJ databases">
        <title>Tateyamaria sp. nov., isolated from marine algae.</title>
        <authorList>
            <person name="Choi B.J."/>
            <person name="Kim J.M."/>
            <person name="Lee J.K."/>
            <person name="Choi D.G."/>
            <person name="Bayburt H."/>
            <person name="Baek J.H."/>
            <person name="Han D.M."/>
            <person name="Jeon C.O."/>
        </authorList>
    </citation>
    <scope>NUCLEOTIDE SEQUENCE [LARGE SCALE GENOMIC DNA]</scope>
    <source>
        <strain evidence="1 2">KMU-156</strain>
    </source>
</reference>